<proteinExistence type="predicted"/>
<keyword evidence="2" id="KW-1185">Reference proteome</keyword>
<organism evidence="1 2">
    <name type="scientific">Halomonas qinghailakensis</name>
    <dbReference type="NCBI Taxonomy" id="2937790"/>
    <lineage>
        <taxon>Bacteria</taxon>
        <taxon>Pseudomonadati</taxon>
        <taxon>Pseudomonadota</taxon>
        <taxon>Gammaproteobacteria</taxon>
        <taxon>Oceanospirillales</taxon>
        <taxon>Halomonadaceae</taxon>
        <taxon>Halomonas</taxon>
    </lineage>
</organism>
<evidence type="ECO:0000313" key="2">
    <source>
        <dbReference type="Proteomes" id="UP001164935"/>
    </source>
</evidence>
<dbReference type="EMBL" id="CP096973">
    <property type="protein sequence ID" value="UYO73280.1"/>
    <property type="molecule type" value="Genomic_DNA"/>
</dbReference>
<dbReference type="RefSeq" id="WP_030070654.1">
    <property type="nucleotide sequence ID" value="NZ_CP096973.1"/>
</dbReference>
<evidence type="ECO:0000313" key="1">
    <source>
        <dbReference type="EMBL" id="UYO73280.1"/>
    </source>
</evidence>
<dbReference type="AlphaFoldDB" id="A0AA46YP77"/>
<protein>
    <submittedName>
        <fullName evidence="1">Uncharacterized protein</fullName>
    </submittedName>
</protein>
<accession>A0AA46YP77</accession>
<dbReference type="KEGG" id="hqn:M0220_10265"/>
<name>A0AA46YP77_9GAMM</name>
<reference evidence="1" key="1">
    <citation type="submission" date="2022-05" db="EMBL/GenBank/DDBJ databases">
        <title>Complete sequence of a novel PHA-producing Halomonas strain.</title>
        <authorList>
            <person name="Zheng Z."/>
        </authorList>
    </citation>
    <scope>NUCLEOTIDE SEQUENCE</scope>
    <source>
        <strain evidence="1">ZZQ-149</strain>
    </source>
</reference>
<gene>
    <name evidence="1" type="ORF">M0220_10265</name>
</gene>
<dbReference type="Proteomes" id="UP001164935">
    <property type="component" value="Chromosome"/>
</dbReference>
<sequence>MQMPTTEQFVSVQCAAIGNTTMLALRLHHKVMRSFHSVIHCARERHSARRYLRCVATSADITATVG</sequence>